<gene>
    <name evidence="2" type="ORF">AVEN_3809_1</name>
</gene>
<keyword evidence="3" id="KW-1185">Reference proteome</keyword>
<accession>A0A4Y2HE33</accession>
<dbReference type="AlphaFoldDB" id="A0A4Y2HE33"/>
<organism evidence="2 3">
    <name type="scientific">Araneus ventricosus</name>
    <name type="common">Orbweaver spider</name>
    <name type="synonym">Epeira ventricosa</name>
    <dbReference type="NCBI Taxonomy" id="182803"/>
    <lineage>
        <taxon>Eukaryota</taxon>
        <taxon>Metazoa</taxon>
        <taxon>Ecdysozoa</taxon>
        <taxon>Arthropoda</taxon>
        <taxon>Chelicerata</taxon>
        <taxon>Arachnida</taxon>
        <taxon>Araneae</taxon>
        <taxon>Araneomorphae</taxon>
        <taxon>Entelegynae</taxon>
        <taxon>Araneoidea</taxon>
        <taxon>Araneidae</taxon>
        <taxon>Araneus</taxon>
    </lineage>
</organism>
<evidence type="ECO:0000256" key="1">
    <source>
        <dbReference type="SAM" id="MobiDB-lite"/>
    </source>
</evidence>
<protein>
    <submittedName>
        <fullName evidence="2">Uncharacterized protein</fullName>
    </submittedName>
</protein>
<sequence length="96" mass="10858">MNPFRECRCSFKFGTLAHLAPMEGPCDCGKTEKKNDQLPPQIGAKNNIKPRLPSDSKMSLPNITSCYSNRRQLDNLVTSWILGADRQDIDTIDYLK</sequence>
<evidence type="ECO:0000313" key="2">
    <source>
        <dbReference type="EMBL" id="GBM63560.1"/>
    </source>
</evidence>
<name>A0A4Y2HE33_ARAVE</name>
<dbReference type="Proteomes" id="UP000499080">
    <property type="component" value="Unassembled WGS sequence"/>
</dbReference>
<reference evidence="2 3" key="1">
    <citation type="journal article" date="2019" name="Sci. Rep.">
        <title>Orb-weaving spider Araneus ventricosus genome elucidates the spidroin gene catalogue.</title>
        <authorList>
            <person name="Kono N."/>
            <person name="Nakamura H."/>
            <person name="Ohtoshi R."/>
            <person name="Moran D.A.P."/>
            <person name="Shinohara A."/>
            <person name="Yoshida Y."/>
            <person name="Fujiwara M."/>
            <person name="Mori M."/>
            <person name="Tomita M."/>
            <person name="Arakawa K."/>
        </authorList>
    </citation>
    <scope>NUCLEOTIDE SEQUENCE [LARGE SCALE GENOMIC DNA]</scope>
</reference>
<feature type="region of interest" description="Disordered" evidence="1">
    <location>
        <begin position="29"/>
        <end position="59"/>
    </location>
</feature>
<comment type="caution">
    <text evidence="2">The sequence shown here is derived from an EMBL/GenBank/DDBJ whole genome shotgun (WGS) entry which is preliminary data.</text>
</comment>
<dbReference type="EMBL" id="BGPR01001875">
    <property type="protein sequence ID" value="GBM63560.1"/>
    <property type="molecule type" value="Genomic_DNA"/>
</dbReference>
<proteinExistence type="predicted"/>
<evidence type="ECO:0000313" key="3">
    <source>
        <dbReference type="Proteomes" id="UP000499080"/>
    </source>
</evidence>